<dbReference type="eggNOG" id="COG1331">
    <property type="taxonomic scope" value="Bacteria"/>
</dbReference>
<dbReference type="GO" id="GO:0005975">
    <property type="term" value="P:carbohydrate metabolic process"/>
    <property type="evidence" value="ECO:0007669"/>
    <property type="project" value="InterPro"/>
</dbReference>
<dbReference type="InterPro" id="IPR004879">
    <property type="entry name" value="Ssp411-like_TRX"/>
</dbReference>
<dbReference type="SUPFAM" id="SSF52833">
    <property type="entry name" value="Thioredoxin-like"/>
    <property type="match status" value="1"/>
</dbReference>
<proteinExistence type="predicted"/>
<dbReference type="InterPro" id="IPR036249">
    <property type="entry name" value="Thioredoxin-like_sf"/>
</dbReference>
<dbReference type="PANTHER" id="PTHR42899">
    <property type="entry name" value="SPERMATOGENESIS-ASSOCIATED PROTEIN 20"/>
    <property type="match status" value="1"/>
</dbReference>
<dbReference type="InterPro" id="IPR012341">
    <property type="entry name" value="6hp_glycosidase-like_sf"/>
</dbReference>
<organism evidence="2 3">
    <name type="scientific">Pseudoalteromonas piratica</name>
    <dbReference type="NCBI Taxonomy" id="1348114"/>
    <lineage>
        <taxon>Bacteria</taxon>
        <taxon>Pseudomonadati</taxon>
        <taxon>Pseudomonadota</taxon>
        <taxon>Gammaproteobacteria</taxon>
        <taxon>Alteromonadales</taxon>
        <taxon>Pseudoalteromonadaceae</taxon>
        <taxon>Pseudoalteromonas</taxon>
    </lineage>
</organism>
<dbReference type="RefSeq" id="WP_038639606.1">
    <property type="nucleotide sequence ID" value="NZ_CP009888.1"/>
</dbReference>
<reference evidence="2 3" key="1">
    <citation type="submission" date="2014-11" db="EMBL/GenBank/DDBJ databases">
        <title>Complete Genome Sequence of Pseudoalteromonas sp. Strain OCN003 Isolated from Kaneohe Bay, Oahu, Hawaii.</title>
        <authorList>
            <person name="Beurmann S."/>
            <person name="Videau P."/>
            <person name="Ushijima B."/>
            <person name="Smith A.M."/>
            <person name="Aeby G.S."/>
            <person name="Callahan S.M."/>
            <person name="Belcaid M."/>
        </authorList>
    </citation>
    <scope>NUCLEOTIDE SEQUENCE [LARGE SCALE GENOMIC DNA]</scope>
    <source>
        <strain evidence="2 3">OCN003</strain>
    </source>
</reference>
<dbReference type="OrthoDB" id="9762614at2"/>
<dbReference type="PANTHER" id="PTHR42899:SF1">
    <property type="entry name" value="SPERMATOGENESIS-ASSOCIATED PROTEIN 20"/>
    <property type="match status" value="1"/>
</dbReference>
<dbReference type="InterPro" id="IPR008928">
    <property type="entry name" value="6-hairpin_glycosidase_sf"/>
</dbReference>
<dbReference type="Gene3D" id="3.40.30.10">
    <property type="entry name" value="Glutaredoxin"/>
    <property type="match status" value="1"/>
</dbReference>
<accession>A0A0A7EDA5</accession>
<dbReference type="KEGG" id="pseo:OM33_05205"/>
<protein>
    <recommendedName>
        <fullName evidence="1">Spermatogenesis-associated protein 20-like TRX domain-containing protein</fullName>
    </recommendedName>
</protein>
<name>A0A0A7EDA5_9GAMM</name>
<evidence type="ECO:0000313" key="2">
    <source>
        <dbReference type="EMBL" id="AIY64610.1"/>
    </source>
</evidence>
<dbReference type="EMBL" id="CP009888">
    <property type="protein sequence ID" value="AIY64610.1"/>
    <property type="molecule type" value="Genomic_DNA"/>
</dbReference>
<dbReference type="Pfam" id="PF03190">
    <property type="entry name" value="Thioredox_DsbH"/>
    <property type="match status" value="1"/>
</dbReference>
<feature type="domain" description="Spermatogenesis-associated protein 20-like TRX" evidence="1">
    <location>
        <begin position="76"/>
        <end position="230"/>
    </location>
</feature>
<dbReference type="SUPFAM" id="SSF48208">
    <property type="entry name" value="Six-hairpin glycosidases"/>
    <property type="match status" value="1"/>
</dbReference>
<dbReference type="Proteomes" id="UP000030341">
    <property type="component" value="Chromosome 1"/>
</dbReference>
<keyword evidence="3" id="KW-1185">Reference proteome</keyword>
<evidence type="ECO:0000259" key="1">
    <source>
        <dbReference type="Pfam" id="PF03190"/>
    </source>
</evidence>
<dbReference type="Gene3D" id="1.50.10.10">
    <property type="match status" value="1"/>
</dbReference>
<dbReference type="InterPro" id="IPR024705">
    <property type="entry name" value="Ssp411"/>
</dbReference>
<gene>
    <name evidence="2" type="ORF">OM33_05205</name>
</gene>
<evidence type="ECO:0000313" key="3">
    <source>
        <dbReference type="Proteomes" id="UP000030341"/>
    </source>
</evidence>
<dbReference type="STRING" id="1348114.OM33_05205"/>
<dbReference type="AlphaFoldDB" id="A0A0A7EDA5"/>
<sequence length="743" mass="84623">MARSLSVVIKCVIWAIILTTIPILNAVTVDTTVPPKTHVNPANFKQWQIEFNKKLDVIDELLNSAGLNRQAPSYLNELIYQASPYLLRHAVNPINWVEWGDHAFNRAAHEGKLIFLSIGYSTCHWCHVMEKESFVDLEVAKMLNQHFVNIKVDRELQPDIDAYFTDVLTTVKGSAGWPITAILTTKGEPIWIDSYVTKEQLLKISERFAKIWQTKPKRLLQVAENISNQVASLSLETDSKWSTKQAKSNLNGLLSSLDSEQGGLVGAPKFPSESLLILALQAYQQSPNEALKSQLTLWLSRLTSRGIRDHVHGGFHRYATDDIWQVPHYEKMLYNQALLIKTFSKAGYLFKNQYYIDVAKDTVDFLDRVMKSQTGGYYSAIDADYFKQEGRYYLFTKDEKAKFEAKTINAFAWYQYKSKGLYAPYINKQNSDGESLKKARAVLLSERTKLALPHIDKKILLSWNALLVDAFVQLYMVTDDVYYLLKAQSLVITLEEKLIDNGKLKRAYYLNAAGGEALFEDYVYLANAYQSLYTATFESNWQSKAKSLLREIVNRNLVPQKIRNSSDGELISPDALFYQLAKQYVFSDSVISQAARKHKKMLQNAYLRNPKTSFSSVTSLLSLQQTNKRHTFAQGNGQLKLQKGADNQAKLVINLKPKWHINSHMPNEKSLIATELLIDGHKIDDKAYPKPVIKKLGFNQAELSLFEQNLEVDFKAAGKWLSVKLQACSDEVCLLPESFTFRL</sequence>
<dbReference type="HOGENOM" id="CLU_014051_4_2_6"/>